<dbReference type="EMBL" id="SGWQ01000002">
    <property type="protein sequence ID" value="RZS43792.1"/>
    <property type="molecule type" value="Genomic_DNA"/>
</dbReference>
<protein>
    <submittedName>
        <fullName evidence="4">PaaX family transcriptional regulator</fullName>
    </submittedName>
</protein>
<dbReference type="Pfam" id="PF20803">
    <property type="entry name" value="PaaX_M"/>
    <property type="match status" value="1"/>
</dbReference>
<dbReference type="Gene3D" id="3.30.70.2650">
    <property type="match status" value="1"/>
</dbReference>
<sequence>MYRLERVADDGTPGEVAVTVLGAHLNPREGRLVWSGGLVDLLAQLGFTEGAARVALARLVQRDLLARTKRGRHVHYSLTIRALAVLSDGDRRIFLLGKEKPAATVWTVLWHTIPEEHRRSRERLVRRLRFLGFGQVQDGTWIAPHDRETEVAALLDELSVTEHAGLLLGAPSAVVDVRTVLARAWDLDAVAAGYTGFVARFGEYTTARARRDLDDRGAFALRTRLTHTFRQFPFLDPELPDDLVPPPADRARAVRLFHDLYAALEPPAQRHFDEVTAHE</sequence>
<evidence type="ECO:0000259" key="2">
    <source>
        <dbReference type="Pfam" id="PF08223"/>
    </source>
</evidence>
<feature type="domain" description="Transcriptional repressor PaaX-like C-terminal" evidence="2">
    <location>
        <begin position="185"/>
        <end position="273"/>
    </location>
</feature>
<evidence type="ECO:0000259" key="1">
    <source>
        <dbReference type="Pfam" id="PF07848"/>
    </source>
</evidence>
<name>A0A4Q7L681_9PSEU</name>
<dbReference type="InterPro" id="IPR013225">
    <property type="entry name" value="PaaX_C"/>
</dbReference>
<gene>
    <name evidence="4" type="ORF">EV193_102773</name>
</gene>
<evidence type="ECO:0000313" key="5">
    <source>
        <dbReference type="Proteomes" id="UP000294257"/>
    </source>
</evidence>
<dbReference type="InterPro" id="IPR036388">
    <property type="entry name" value="WH-like_DNA-bd_sf"/>
</dbReference>
<dbReference type="Gene3D" id="1.10.10.10">
    <property type="entry name" value="Winged helix-like DNA-binding domain superfamily/Winged helix DNA-binding domain"/>
    <property type="match status" value="1"/>
</dbReference>
<dbReference type="AlphaFoldDB" id="A0A4Q7L681"/>
<reference evidence="4 5" key="1">
    <citation type="submission" date="2019-02" db="EMBL/GenBank/DDBJ databases">
        <title>Genomic Encyclopedia of Type Strains, Phase IV (KMG-IV): sequencing the most valuable type-strain genomes for metagenomic binning, comparative biology and taxonomic classification.</title>
        <authorList>
            <person name="Goeker M."/>
        </authorList>
    </citation>
    <scope>NUCLEOTIDE SEQUENCE [LARGE SCALE GENOMIC DNA]</scope>
    <source>
        <strain evidence="4 5">DSM 101727</strain>
    </source>
</reference>
<dbReference type="PANTHER" id="PTHR30319">
    <property type="entry name" value="PHENYLACETIC ACID REGULATOR-RELATED TRANSCRIPTIONAL REPRESSOR"/>
    <property type="match status" value="1"/>
</dbReference>
<evidence type="ECO:0000259" key="3">
    <source>
        <dbReference type="Pfam" id="PF20803"/>
    </source>
</evidence>
<feature type="domain" description="Transcriptional repressor PaaX-like N-terminal" evidence="1">
    <location>
        <begin position="16"/>
        <end position="79"/>
    </location>
</feature>
<dbReference type="Pfam" id="PF07848">
    <property type="entry name" value="PaaX"/>
    <property type="match status" value="1"/>
</dbReference>
<accession>A0A4Q7L681</accession>
<dbReference type="PANTHER" id="PTHR30319:SF1">
    <property type="entry name" value="TRANSCRIPTIONAL REPRESSOR PAAX"/>
    <property type="match status" value="1"/>
</dbReference>
<dbReference type="InterPro" id="IPR036390">
    <property type="entry name" value="WH_DNA-bd_sf"/>
</dbReference>
<dbReference type="SUPFAM" id="SSF46785">
    <property type="entry name" value="Winged helix' DNA-binding domain"/>
    <property type="match status" value="1"/>
</dbReference>
<dbReference type="InterPro" id="IPR048846">
    <property type="entry name" value="PaaX-like_central"/>
</dbReference>
<comment type="caution">
    <text evidence="4">The sequence shown here is derived from an EMBL/GenBank/DDBJ whole genome shotgun (WGS) entry which is preliminary data.</text>
</comment>
<proteinExistence type="predicted"/>
<dbReference type="InterPro" id="IPR012906">
    <property type="entry name" value="PaaX-like_N"/>
</dbReference>
<organism evidence="4 5">
    <name type="scientific">Herbihabitans rhizosphaerae</name>
    <dbReference type="NCBI Taxonomy" id="1872711"/>
    <lineage>
        <taxon>Bacteria</taxon>
        <taxon>Bacillati</taxon>
        <taxon>Actinomycetota</taxon>
        <taxon>Actinomycetes</taxon>
        <taxon>Pseudonocardiales</taxon>
        <taxon>Pseudonocardiaceae</taxon>
        <taxon>Herbihabitans</taxon>
    </lineage>
</organism>
<keyword evidence="5" id="KW-1185">Reference proteome</keyword>
<dbReference type="InterPro" id="IPR011965">
    <property type="entry name" value="PaaX_trns_reg"/>
</dbReference>
<dbReference type="PIRSF" id="PIRSF020623">
    <property type="entry name" value="PaaX"/>
    <property type="match status" value="1"/>
</dbReference>
<evidence type="ECO:0000313" key="4">
    <source>
        <dbReference type="EMBL" id="RZS43792.1"/>
    </source>
</evidence>
<dbReference type="GO" id="GO:0006351">
    <property type="term" value="P:DNA-templated transcription"/>
    <property type="evidence" value="ECO:0007669"/>
    <property type="project" value="InterPro"/>
</dbReference>
<dbReference type="Pfam" id="PF08223">
    <property type="entry name" value="PaaX_C"/>
    <property type="match status" value="1"/>
</dbReference>
<dbReference type="Proteomes" id="UP000294257">
    <property type="component" value="Unassembled WGS sequence"/>
</dbReference>
<feature type="domain" description="Transcriptional repressor PaaX-like central Cas2-like" evidence="3">
    <location>
        <begin position="102"/>
        <end position="169"/>
    </location>
</feature>